<evidence type="ECO:0000313" key="1">
    <source>
        <dbReference type="EMBL" id="CUS39712.1"/>
    </source>
</evidence>
<gene>
    <name evidence="1" type="ORF">COMA2_80141</name>
</gene>
<keyword evidence="2" id="KW-1185">Reference proteome</keyword>
<sequence>MFSSGTRLAKSTLLPPCLEQHIAQTMSFQVTHIRLSQKPPDPRRKIIIVLCALQKGFEMIAWVAELLPHFCKVRGCPEQDLQPSSHDCNDMRRIPCSGCRPYPPGDHVRHTSEHHCEDGLESGPLGLRLFESILHLVRPLSFTFDFRHQAGHFHGCQLNPRCQLSACPINLRGMYRLILQSRQSVEQRKLVEDLRDVYRDGTVQFGGFAVGDYFFLCGNRIDVADRDGFQV</sequence>
<organism evidence="1 2">
    <name type="scientific">Candidatus Nitrospira nitrificans</name>
    <dbReference type="NCBI Taxonomy" id="1742973"/>
    <lineage>
        <taxon>Bacteria</taxon>
        <taxon>Pseudomonadati</taxon>
        <taxon>Nitrospirota</taxon>
        <taxon>Nitrospiria</taxon>
        <taxon>Nitrospirales</taxon>
        <taxon>Nitrospiraceae</taxon>
        <taxon>Nitrospira</taxon>
    </lineage>
</organism>
<name>A0A0S4LSW0_9BACT</name>
<proteinExistence type="predicted"/>
<dbReference type="AlphaFoldDB" id="A0A0S4LSW0"/>
<evidence type="ECO:0000313" key="2">
    <source>
        <dbReference type="Proteomes" id="UP000198736"/>
    </source>
</evidence>
<accession>A0A0S4LSW0</accession>
<dbReference type="EMBL" id="CZPZ01000035">
    <property type="protein sequence ID" value="CUS39712.1"/>
    <property type="molecule type" value="Genomic_DNA"/>
</dbReference>
<reference evidence="2" key="1">
    <citation type="submission" date="2015-10" db="EMBL/GenBank/DDBJ databases">
        <authorList>
            <person name="Luecker S."/>
            <person name="Luecker S."/>
        </authorList>
    </citation>
    <scope>NUCLEOTIDE SEQUENCE [LARGE SCALE GENOMIC DNA]</scope>
</reference>
<protein>
    <submittedName>
        <fullName evidence="1">Uncharacterized protein</fullName>
    </submittedName>
</protein>
<dbReference type="Proteomes" id="UP000198736">
    <property type="component" value="Unassembled WGS sequence"/>
</dbReference>